<dbReference type="InterPro" id="IPR031349">
    <property type="entry name" value="Tfb6"/>
</dbReference>
<feature type="region of interest" description="Disordered" evidence="1">
    <location>
        <begin position="1"/>
        <end position="51"/>
    </location>
</feature>
<keyword evidence="3" id="KW-1185">Reference proteome</keyword>
<accession>A0ABR4A8Q3</accession>
<name>A0ABR4A8Q3_9LECA</name>
<evidence type="ECO:0000313" key="3">
    <source>
        <dbReference type="Proteomes" id="UP001590950"/>
    </source>
</evidence>
<dbReference type="Proteomes" id="UP001590950">
    <property type="component" value="Unassembled WGS sequence"/>
</dbReference>
<protein>
    <submittedName>
        <fullName evidence="2">Uncharacterized protein</fullName>
    </submittedName>
</protein>
<dbReference type="PANTHER" id="PTHR37781">
    <property type="entry name" value="TFIIH COMPLEX SUBUNIT"/>
    <property type="match status" value="1"/>
</dbReference>
<gene>
    <name evidence="2" type="ORF">N7G274_005261</name>
</gene>
<evidence type="ECO:0000313" key="2">
    <source>
        <dbReference type="EMBL" id="KAL2042073.1"/>
    </source>
</evidence>
<comment type="caution">
    <text evidence="2">The sequence shown here is derived from an EMBL/GenBank/DDBJ whole genome shotgun (WGS) entry which is preliminary data.</text>
</comment>
<sequence>MASRSKLPEPGGFLHPSLPSPPASTATTASTVTSTLPHPRSTPLKPGSSKESSFIDYVDRKLLGISRRYEKRYNADFEDEATSGIEGRGYESFAELAKDLEGVIDVVWVSGTPPLQTPYLLTIALTTCTSLHSFPFAPRAMFNLLLKLDLAFYSLLRGTHAETGEQLPGFEGGRGKLSTTEKVRLRGLVERTRVAVVEVAGKGVSVADAQTGIETEDEFTNDEDEDENFMEVDEMHVEGNHGRWEMEVARVYERTIVELGMSLDAPEMNGFG</sequence>
<dbReference type="EMBL" id="JBEFKJ010000015">
    <property type="protein sequence ID" value="KAL2042073.1"/>
    <property type="molecule type" value="Genomic_DNA"/>
</dbReference>
<feature type="compositionally biased region" description="Low complexity" evidence="1">
    <location>
        <begin position="23"/>
        <end position="37"/>
    </location>
</feature>
<reference evidence="2 3" key="1">
    <citation type="submission" date="2024-09" db="EMBL/GenBank/DDBJ databases">
        <title>Rethinking Asexuality: The Enigmatic Case of Functional Sexual Genes in Lepraria (Stereocaulaceae).</title>
        <authorList>
            <person name="Doellman M."/>
            <person name="Sun Y."/>
            <person name="Barcenas-Pena A."/>
            <person name="Lumbsch H.T."/>
            <person name="Grewe F."/>
        </authorList>
    </citation>
    <scope>NUCLEOTIDE SEQUENCE [LARGE SCALE GENOMIC DNA]</scope>
    <source>
        <strain evidence="2 3">Mercado 3170</strain>
    </source>
</reference>
<proteinExistence type="predicted"/>
<dbReference type="PANTHER" id="PTHR37781:SF1">
    <property type="entry name" value="ADR380WP"/>
    <property type="match status" value="1"/>
</dbReference>
<organism evidence="2 3">
    <name type="scientific">Stereocaulon virgatum</name>
    <dbReference type="NCBI Taxonomy" id="373712"/>
    <lineage>
        <taxon>Eukaryota</taxon>
        <taxon>Fungi</taxon>
        <taxon>Dikarya</taxon>
        <taxon>Ascomycota</taxon>
        <taxon>Pezizomycotina</taxon>
        <taxon>Lecanoromycetes</taxon>
        <taxon>OSLEUM clade</taxon>
        <taxon>Lecanoromycetidae</taxon>
        <taxon>Lecanorales</taxon>
        <taxon>Lecanorineae</taxon>
        <taxon>Stereocaulaceae</taxon>
        <taxon>Stereocaulon</taxon>
    </lineage>
</organism>
<dbReference type="Pfam" id="PF17110">
    <property type="entry name" value="TFB6"/>
    <property type="match status" value="1"/>
</dbReference>
<evidence type="ECO:0000256" key="1">
    <source>
        <dbReference type="SAM" id="MobiDB-lite"/>
    </source>
</evidence>